<evidence type="ECO:0000256" key="3">
    <source>
        <dbReference type="ARBA" id="ARBA00022692"/>
    </source>
</evidence>
<keyword evidence="11" id="KW-1185">Reference proteome</keyword>
<dbReference type="Pfam" id="PF03105">
    <property type="entry name" value="SPX"/>
    <property type="match status" value="1"/>
</dbReference>
<feature type="domain" description="EXS" evidence="8">
    <location>
        <begin position="670"/>
        <end position="864"/>
    </location>
</feature>
<comment type="similarity">
    <text evidence="2">Belongs to the SYG1 (TC 2.A.94) family.</text>
</comment>
<feature type="domain" description="SPX" evidence="9">
    <location>
        <begin position="1"/>
        <end position="413"/>
    </location>
</feature>
<dbReference type="AlphaFoldDB" id="A0A1D2V8F9"/>
<feature type="region of interest" description="Disordered" evidence="6">
    <location>
        <begin position="296"/>
        <end position="345"/>
    </location>
</feature>
<reference evidence="11" key="1">
    <citation type="submission" date="2016-05" db="EMBL/GenBank/DDBJ databases">
        <title>Comparative genomics of biotechnologically important yeasts.</title>
        <authorList>
            <consortium name="DOE Joint Genome Institute"/>
            <person name="Riley R."/>
            <person name="Haridas S."/>
            <person name="Wolfe K.H."/>
            <person name="Lopes M.R."/>
            <person name="Hittinger C.T."/>
            <person name="Goker M."/>
            <person name="Salamov A."/>
            <person name="Wisecaver J."/>
            <person name="Long T.M."/>
            <person name="Aerts A.L."/>
            <person name="Barry K."/>
            <person name="Choi C."/>
            <person name="Clum A."/>
            <person name="Coughlan A.Y."/>
            <person name="Deshpande S."/>
            <person name="Douglass A.P."/>
            <person name="Hanson S.J."/>
            <person name="Klenk H.-P."/>
            <person name="Labutti K."/>
            <person name="Lapidus A."/>
            <person name="Lindquist E."/>
            <person name="Lipzen A."/>
            <person name="Meier-Kolthoff J.P."/>
            <person name="Ohm R.A."/>
            <person name="Otillar R.P."/>
            <person name="Pangilinan J."/>
            <person name="Peng Y."/>
            <person name="Rokas A."/>
            <person name="Rosa C.A."/>
            <person name="Scheuner C."/>
            <person name="Sibirny A.A."/>
            <person name="Slot J.C."/>
            <person name="Stielow J.B."/>
            <person name="Sun H."/>
            <person name="Kurtzman C.P."/>
            <person name="Blackwell M."/>
            <person name="Grigoriev I.V."/>
            <person name="Jeffries T.W."/>
        </authorList>
    </citation>
    <scope>NUCLEOTIDE SEQUENCE [LARGE SCALE GENOMIC DNA]</scope>
    <source>
        <strain evidence="11">DSM 1968</strain>
    </source>
</reference>
<feature type="transmembrane region" description="Helical" evidence="7">
    <location>
        <begin position="550"/>
        <end position="569"/>
    </location>
</feature>
<evidence type="ECO:0000259" key="9">
    <source>
        <dbReference type="PROSITE" id="PS51382"/>
    </source>
</evidence>
<evidence type="ECO:0000256" key="5">
    <source>
        <dbReference type="ARBA" id="ARBA00023136"/>
    </source>
</evidence>
<dbReference type="GO" id="GO:0016036">
    <property type="term" value="P:cellular response to phosphate starvation"/>
    <property type="evidence" value="ECO:0007669"/>
    <property type="project" value="TreeGrafter"/>
</dbReference>
<dbReference type="PROSITE" id="PS51382">
    <property type="entry name" value="SPX"/>
    <property type="match status" value="1"/>
</dbReference>
<dbReference type="RefSeq" id="XP_020044195.1">
    <property type="nucleotide sequence ID" value="XM_020191322.1"/>
</dbReference>
<evidence type="ECO:0000256" key="1">
    <source>
        <dbReference type="ARBA" id="ARBA00004141"/>
    </source>
</evidence>
<dbReference type="EMBL" id="KV454500">
    <property type="protein sequence ID" value="ODV57888.1"/>
    <property type="molecule type" value="Genomic_DNA"/>
</dbReference>
<evidence type="ECO:0000313" key="10">
    <source>
        <dbReference type="EMBL" id="ODV57888.1"/>
    </source>
</evidence>
<feature type="compositionally biased region" description="Polar residues" evidence="6">
    <location>
        <begin position="83"/>
        <end position="107"/>
    </location>
</feature>
<keyword evidence="3 7" id="KW-0812">Transmembrane</keyword>
<feature type="transmembrane region" description="Helical" evidence="7">
    <location>
        <begin position="584"/>
        <end position="603"/>
    </location>
</feature>
<dbReference type="PANTHER" id="PTHR10783">
    <property type="entry name" value="XENOTROPIC AND POLYTROPIC RETROVIRUS RECEPTOR 1-RELATED"/>
    <property type="match status" value="1"/>
</dbReference>
<feature type="region of interest" description="Disordered" evidence="6">
    <location>
        <begin position="959"/>
        <end position="978"/>
    </location>
</feature>
<feature type="transmembrane region" description="Helical" evidence="7">
    <location>
        <begin position="738"/>
        <end position="761"/>
    </location>
</feature>
<comment type="subcellular location">
    <subcellularLocation>
        <location evidence="1">Membrane</location>
        <topology evidence="1">Multi-pass membrane protein</topology>
    </subcellularLocation>
</comment>
<sequence>MKFAQNLNDNLIPEWRDKYLNYKEGKKILKRIPKPSSALNSNFNSFAYTNTPYLTSKSVPNNTHQRRFSNSSFSFKLPPPAISYNNGNSNSTNVKKPTANNEYQSQNERTPLMEAMSKTKSPEFLSQQPSLHPDDPKFGSYNSYNSYGNTYSTYNTINSNKMDFLKWLDLQLLKVDTFYKEKEKNCLDRYLLLQDQMYQLNDHKIKLIKRNRSRTSLRLADLETKNPNPPNTPISSLNSNSAQDTKHINTTSKTIEKFEMPTLPRRIFLNSSLKNEKPTDSEFESDFNYDYDSDDSFNANHSTSESNTNGPSNALCNSNSSPHLLVSNTKNAKTQDDPAFNKRDYRRKNPQVIDYKKIPYPLARRQLKLAVLEFYHFTDLVKNYRSLNRVAFRKMIKKFDKLTNSKLLPIYMNKVNNCYFSSSDVLDNLIPKIEDMYSNNFENGNRKLAIEKLRRKEIPQTYYFSVFSSGMFLGIALPILIISIVLGAMKISNNELPEGATLFQIWGGFLIPCIMYLSFGVNCLVWNYYKINYQFIFEFNTFNCLDYKQFFLLPSLFLFVGSLITYLSFSNFDYPNSILPGRYLPWFFVGFVLCVFLMPFKIFYYHSRRWFQIAIWRLLLSGFYPVEFRDFFLGDIFCSLTYALSNIAFTICIYSTKFEGILDGCQSCSPCSSSKSRIMGFLQTLPGLWRFLQCYRRYADTGDKFPHLANMLKYFVATIYYMTLSIYRIDRSPTNRTIFIFFAIINSTYSGIWDIFMDWSLGQYGSKNFLLRDSLAFKNPWIYYFAIVEDIILRFQWVFYAFFTEAIRFSPITSFFVAFAEVIRRFIWIFFRMENEHCTNVALLKASREIPLPYSVIRRVTIRKPKSALINPNKINVIMEENETEVTQPVPPQNFTGGAPSIAGSLASKARIIRTLSRVITNAHAKDFQRRVPSDQVPAGAENTDVYDDEDQLSYNSEIEEDEISDNELPPESRAQVARENANEIHKIQTRNDNQN</sequence>
<dbReference type="PANTHER" id="PTHR10783:SF103">
    <property type="entry name" value="SOLUTE CARRIER FAMILY 53 MEMBER 1"/>
    <property type="match status" value="1"/>
</dbReference>
<dbReference type="GeneID" id="30964958"/>
<dbReference type="PROSITE" id="PS51380">
    <property type="entry name" value="EXS"/>
    <property type="match status" value="1"/>
</dbReference>
<feature type="transmembrane region" description="Helical" evidence="7">
    <location>
        <begin position="462"/>
        <end position="489"/>
    </location>
</feature>
<gene>
    <name evidence="10" type="ORF">ASCRUDRAFT_63202</name>
</gene>
<dbReference type="GO" id="GO:0000822">
    <property type="term" value="F:inositol hexakisphosphate binding"/>
    <property type="evidence" value="ECO:0007669"/>
    <property type="project" value="TreeGrafter"/>
</dbReference>
<dbReference type="GO" id="GO:0006817">
    <property type="term" value="P:phosphate ion transport"/>
    <property type="evidence" value="ECO:0007669"/>
    <property type="project" value="TreeGrafter"/>
</dbReference>
<name>A0A1D2V8F9_9ASCO</name>
<evidence type="ECO:0000256" key="6">
    <source>
        <dbReference type="SAM" id="MobiDB-lite"/>
    </source>
</evidence>
<feature type="region of interest" description="Disordered" evidence="6">
    <location>
        <begin position="219"/>
        <end position="245"/>
    </location>
</feature>
<dbReference type="FunCoup" id="A0A1D2V8F9">
    <property type="interactions" value="529"/>
</dbReference>
<evidence type="ECO:0000256" key="2">
    <source>
        <dbReference type="ARBA" id="ARBA00009665"/>
    </source>
</evidence>
<keyword evidence="4 7" id="KW-1133">Transmembrane helix</keyword>
<evidence type="ECO:0000256" key="7">
    <source>
        <dbReference type="SAM" id="Phobius"/>
    </source>
</evidence>
<dbReference type="Pfam" id="PF03124">
    <property type="entry name" value="EXS"/>
    <property type="match status" value="1"/>
</dbReference>
<dbReference type="STRING" id="1344418.A0A1D2V8F9"/>
<feature type="region of interest" description="Disordered" evidence="6">
    <location>
        <begin position="82"/>
        <end position="107"/>
    </location>
</feature>
<dbReference type="InterPro" id="IPR004342">
    <property type="entry name" value="EXS_C"/>
</dbReference>
<protein>
    <submittedName>
        <fullName evidence="10">EXS-domain-containing protein</fullName>
    </submittedName>
</protein>
<feature type="transmembrane region" description="Helical" evidence="7">
    <location>
        <begin position="632"/>
        <end position="654"/>
    </location>
</feature>
<evidence type="ECO:0000259" key="8">
    <source>
        <dbReference type="PROSITE" id="PS51380"/>
    </source>
</evidence>
<dbReference type="InParanoid" id="A0A1D2V8F9"/>
<dbReference type="CDD" id="cd14475">
    <property type="entry name" value="SPX_SYG1_like"/>
    <property type="match status" value="1"/>
</dbReference>
<feature type="compositionally biased region" description="Polar residues" evidence="6">
    <location>
        <begin position="299"/>
        <end position="332"/>
    </location>
</feature>
<dbReference type="InterPro" id="IPR004331">
    <property type="entry name" value="SPX_dom"/>
</dbReference>
<dbReference type="GO" id="GO:0005886">
    <property type="term" value="C:plasma membrane"/>
    <property type="evidence" value="ECO:0007669"/>
    <property type="project" value="TreeGrafter"/>
</dbReference>
<proteinExistence type="inferred from homology"/>
<dbReference type="OrthoDB" id="9970435at2759"/>
<organism evidence="10 11">
    <name type="scientific">Ascoidea rubescens DSM 1968</name>
    <dbReference type="NCBI Taxonomy" id="1344418"/>
    <lineage>
        <taxon>Eukaryota</taxon>
        <taxon>Fungi</taxon>
        <taxon>Dikarya</taxon>
        <taxon>Ascomycota</taxon>
        <taxon>Saccharomycotina</taxon>
        <taxon>Saccharomycetes</taxon>
        <taxon>Ascoideaceae</taxon>
        <taxon>Ascoidea</taxon>
    </lineage>
</organism>
<evidence type="ECO:0000256" key="4">
    <source>
        <dbReference type="ARBA" id="ARBA00022989"/>
    </source>
</evidence>
<feature type="compositionally biased region" description="Polar residues" evidence="6">
    <location>
        <begin position="233"/>
        <end position="245"/>
    </location>
</feature>
<keyword evidence="5 7" id="KW-0472">Membrane</keyword>
<feature type="transmembrane region" description="Helical" evidence="7">
    <location>
        <begin position="781"/>
        <end position="803"/>
    </location>
</feature>
<dbReference type="Proteomes" id="UP000095038">
    <property type="component" value="Unassembled WGS sequence"/>
</dbReference>
<dbReference type="GO" id="GO:0005794">
    <property type="term" value="C:Golgi apparatus"/>
    <property type="evidence" value="ECO:0007669"/>
    <property type="project" value="TreeGrafter"/>
</dbReference>
<accession>A0A1D2V8F9</accession>
<feature type="compositionally biased region" description="Basic and acidic residues" evidence="6">
    <location>
        <begin position="333"/>
        <end position="343"/>
    </location>
</feature>
<evidence type="ECO:0000313" key="11">
    <source>
        <dbReference type="Proteomes" id="UP000095038"/>
    </source>
</evidence>
<feature type="transmembrane region" description="Helical" evidence="7">
    <location>
        <begin position="509"/>
        <end position="529"/>
    </location>
</feature>